<accession>A0ABQ1C6S9</accession>
<name>A0ABQ1C6S9_9MYCO</name>
<evidence type="ECO:0000256" key="1">
    <source>
        <dbReference type="SAM" id="Phobius"/>
    </source>
</evidence>
<organism evidence="2 3">
    <name type="scientific">Mycobacterium paragordonae</name>
    <dbReference type="NCBI Taxonomy" id="1389713"/>
    <lineage>
        <taxon>Bacteria</taxon>
        <taxon>Bacillati</taxon>
        <taxon>Actinomycetota</taxon>
        <taxon>Actinomycetes</taxon>
        <taxon>Mycobacteriales</taxon>
        <taxon>Mycobacteriaceae</taxon>
        <taxon>Mycobacterium</taxon>
    </lineage>
</organism>
<proteinExistence type="predicted"/>
<protein>
    <recommendedName>
        <fullName evidence="4">ABC transporter permease</fullName>
    </recommendedName>
</protein>
<evidence type="ECO:0008006" key="4">
    <source>
        <dbReference type="Google" id="ProtNLM"/>
    </source>
</evidence>
<keyword evidence="1" id="KW-1133">Transmembrane helix</keyword>
<feature type="transmembrane region" description="Helical" evidence="1">
    <location>
        <begin position="268"/>
        <end position="289"/>
    </location>
</feature>
<gene>
    <name evidence="2" type="ORF">MPRG_34570</name>
</gene>
<comment type="caution">
    <text evidence="2">The sequence shown here is derived from an EMBL/GenBank/DDBJ whole genome shotgun (WGS) entry which is preliminary data.</text>
</comment>
<keyword evidence="1" id="KW-0812">Transmembrane</keyword>
<sequence length="297" mass="32679">MSETETPEAPMGQQVRTALRALARASAPRPTAARRAAGDFEKPLLSAVGAEIRWAFHPPRTWLSGVMANLVLAAVWLLFQPLSVVHSNHITRHFHHNQLDWVVLVSTYFSSFVLADVTTTNLLGGDHYRVVQGLADGVPLWRVLVIKNLALIVIVGMPTLAVAAALTMWKEGVPQMAMTIPNVAVPIVSWLGVGNVISVMHPVGAEPLLRRWRQRRNLRRTAGWLVAITLPYAVYYVADPMGGVEHRVMWTQIPAAIGPVFGRDTKSFVHLAMASGVWVLGTAFAVLWARKRGLRFG</sequence>
<keyword evidence="1" id="KW-0472">Membrane</keyword>
<dbReference type="Proteomes" id="UP000465240">
    <property type="component" value="Unassembled WGS sequence"/>
</dbReference>
<evidence type="ECO:0000313" key="3">
    <source>
        <dbReference type="Proteomes" id="UP000465240"/>
    </source>
</evidence>
<dbReference type="EMBL" id="BLKX01000001">
    <property type="protein sequence ID" value="GFG80181.1"/>
    <property type="molecule type" value="Genomic_DNA"/>
</dbReference>
<feature type="transmembrane region" description="Helical" evidence="1">
    <location>
        <begin position="99"/>
        <end position="123"/>
    </location>
</feature>
<feature type="transmembrane region" description="Helical" evidence="1">
    <location>
        <begin position="61"/>
        <end position="79"/>
    </location>
</feature>
<feature type="transmembrane region" description="Helical" evidence="1">
    <location>
        <begin position="187"/>
        <end position="209"/>
    </location>
</feature>
<feature type="transmembrane region" description="Helical" evidence="1">
    <location>
        <begin position="144"/>
        <end position="167"/>
    </location>
</feature>
<reference evidence="2 3" key="1">
    <citation type="journal article" date="2019" name="Emerg. Microbes Infect.">
        <title>Comprehensive subspecies identification of 175 nontuberculous mycobacteria species based on 7547 genomic profiles.</title>
        <authorList>
            <person name="Matsumoto Y."/>
            <person name="Kinjo T."/>
            <person name="Motooka D."/>
            <person name="Nabeya D."/>
            <person name="Jung N."/>
            <person name="Uechi K."/>
            <person name="Horii T."/>
            <person name="Iida T."/>
            <person name="Fujita J."/>
            <person name="Nakamura S."/>
        </authorList>
    </citation>
    <scope>NUCLEOTIDE SEQUENCE [LARGE SCALE GENOMIC DNA]</scope>
    <source>
        <strain evidence="2 3">JCM 18565</strain>
    </source>
</reference>
<keyword evidence="3" id="KW-1185">Reference proteome</keyword>
<evidence type="ECO:0000313" key="2">
    <source>
        <dbReference type="EMBL" id="GFG80181.1"/>
    </source>
</evidence>
<feature type="transmembrane region" description="Helical" evidence="1">
    <location>
        <begin position="221"/>
        <end position="238"/>
    </location>
</feature>